<protein>
    <submittedName>
        <fullName evidence="3">Transposase IS4 family protein</fullName>
    </submittedName>
</protein>
<evidence type="ECO:0000313" key="4">
    <source>
        <dbReference type="Proteomes" id="UP000214975"/>
    </source>
</evidence>
<dbReference type="AlphaFoldDB" id="A0A223I0Q9"/>
<sequence>MVLSQLDFSNVVLSLSRSEYKIGPKGYDPLPLLYALVAMQLEKIPNIAKLVARLKSDPVFRYNCGFSVFGPTPSASTFSRFLNLISKSEALEEDFKQLILKAKDLNIIDSTNIAIDSTKLNAFEKPKPKSKLKDDGKSPNCGKKKDTDGNDIKWFGWKLHIIADCKSELPLAIEITPASVNDSILAIPLLKTVIILKFKCPHVLRKVDCPHGSSWCSNSNYGYCLKINYKKNNRYFSFPIRSSDEWQEIYNLRTSIERCNSRLKDYLNTDNQSSAGIKKAKTFALLNCITFVAGTISVNVTKSLPKVA</sequence>
<proteinExistence type="predicted"/>
<dbReference type="Proteomes" id="UP000214975">
    <property type="component" value="Chromosome"/>
</dbReference>
<dbReference type="InterPro" id="IPR002559">
    <property type="entry name" value="Transposase_11"/>
</dbReference>
<gene>
    <name evidence="3" type="ORF">Thert_02402</name>
</gene>
<feature type="domain" description="Transposase IS4-like" evidence="1">
    <location>
        <begin position="107"/>
        <end position="193"/>
    </location>
</feature>
<evidence type="ECO:0000259" key="2">
    <source>
        <dbReference type="Pfam" id="PF05598"/>
    </source>
</evidence>
<evidence type="ECO:0000259" key="1">
    <source>
        <dbReference type="Pfam" id="PF01609"/>
    </source>
</evidence>
<evidence type="ECO:0000313" key="3">
    <source>
        <dbReference type="EMBL" id="AST58301.1"/>
    </source>
</evidence>
<accession>A0A223I0Q9</accession>
<dbReference type="GO" id="GO:0003677">
    <property type="term" value="F:DNA binding"/>
    <property type="evidence" value="ECO:0007669"/>
    <property type="project" value="InterPro"/>
</dbReference>
<dbReference type="GO" id="GO:0006313">
    <property type="term" value="P:DNA transposition"/>
    <property type="evidence" value="ECO:0007669"/>
    <property type="project" value="InterPro"/>
</dbReference>
<dbReference type="EMBL" id="CP016893">
    <property type="protein sequence ID" value="AST58301.1"/>
    <property type="molecule type" value="Genomic_DNA"/>
</dbReference>
<organism evidence="3 4">
    <name type="scientific">Thermoanaerobacterium thermosaccharolyticum</name>
    <name type="common">Clostridium thermosaccharolyticum</name>
    <dbReference type="NCBI Taxonomy" id="1517"/>
    <lineage>
        <taxon>Bacteria</taxon>
        <taxon>Bacillati</taxon>
        <taxon>Bacillota</taxon>
        <taxon>Clostridia</taxon>
        <taxon>Thermoanaerobacterales</taxon>
        <taxon>Thermoanaerobacteraceae</taxon>
        <taxon>Thermoanaerobacterium</taxon>
    </lineage>
</organism>
<dbReference type="InterPro" id="IPR008490">
    <property type="entry name" value="Transposase_InsH_N"/>
</dbReference>
<dbReference type="GO" id="GO:0004803">
    <property type="term" value="F:transposase activity"/>
    <property type="evidence" value="ECO:0007669"/>
    <property type="project" value="InterPro"/>
</dbReference>
<reference evidence="3 4" key="1">
    <citation type="submission" date="2016-08" db="EMBL/GenBank/DDBJ databases">
        <title>A novel genetic cassette of butanologenic Thermoanaerobacterium thermosaccharolyticum that directly convert cellulose to butanol.</title>
        <authorList>
            <person name="Li T."/>
            <person name="He J."/>
        </authorList>
    </citation>
    <scope>NUCLEOTIDE SEQUENCE [LARGE SCALE GENOMIC DNA]</scope>
    <source>
        <strain evidence="3 4">TG57</strain>
    </source>
</reference>
<feature type="domain" description="Transposase InsH N-terminal" evidence="2">
    <location>
        <begin position="7"/>
        <end position="82"/>
    </location>
</feature>
<dbReference type="Pfam" id="PF01609">
    <property type="entry name" value="DDE_Tnp_1"/>
    <property type="match status" value="1"/>
</dbReference>
<name>A0A223I0Q9_THETR</name>
<dbReference type="Pfam" id="PF05598">
    <property type="entry name" value="DUF772"/>
    <property type="match status" value="1"/>
</dbReference>